<evidence type="ECO:0000313" key="1">
    <source>
        <dbReference type="EMBL" id="QFX92171.1"/>
    </source>
</evidence>
<dbReference type="KEGG" id="lfv:LF543_00610"/>
<gene>
    <name evidence="1" type="ORF">LF543_00610</name>
</gene>
<evidence type="ECO:0008006" key="3">
    <source>
        <dbReference type="Google" id="ProtNLM"/>
    </source>
</evidence>
<reference evidence="1 2" key="1">
    <citation type="submission" date="2019-10" db="EMBL/GenBank/DDBJ databases">
        <title>Genome sequencing of Lactobacillus fructivorans.</title>
        <authorList>
            <person name="Kim K."/>
        </authorList>
    </citation>
    <scope>NUCLEOTIDE SEQUENCE [LARGE SCALE GENOMIC DNA]</scope>
    <source>
        <strain evidence="1 2">LF543</strain>
    </source>
</reference>
<dbReference type="RefSeq" id="WP_010022355.1">
    <property type="nucleotide sequence ID" value="NZ_AZDS01000002.1"/>
</dbReference>
<dbReference type="InterPro" id="IPR025935">
    <property type="entry name" value="AbiH"/>
</dbReference>
<dbReference type="EMBL" id="CP045562">
    <property type="protein sequence ID" value="QFX92171.1"/>
    <property type="molecule type" value="Genomic_DNA"/>
</dbReference>
<protein>
    <recommendedName>
        <fullName evidence="3">Bacteriophage abortive infection AbiH</fullName>
    </recommendedName>
</protein>
<accession>A0AAE6NZ75</accession>
<dbReference type="AlphaFoldDB" id="A0AAE6NZ75"/>
<evidence type="ECO:0000313" key="2">
    <source>
        <dbReference type="Proteomes" id="UP000327194"/>
    </source>
</evidence>
<organism evidence="1 2">
    <name type="scientific">Fructilactobacillus fructivorans</name>
    <dbReference type="NCBI Taxonomy" id="1614"/>
    <lineage>
        <taxon>Bacteria</taxon>
        <taxon>Bacillati</taxon>
        <taxon>Bacillota</taxon>
        <taxon>Bacilli</taxon>
        <taxon>Lactobacillales</taxon>
        <taxon>Lactobacillaceae</taxon>
        <taxon>Fructilactobacillus</taxon>
    </lineage>
</organism>
<sequence>MYADKPKDLLIIGNGFDLACGLESSFKNYFDYIKKQTLIKTMENEEVQEHNIMDYVHDFLNMRAYVQNNENIDSKLDNPMIRFIYDICVNDDTIRISNYPLVTEHKSNGSIGSLFDVYFLTNEILNNNWSDVETNLYNLINNNDNNLNYLILVMKHLKVLKDNLYDKKSKYSAFINNSKKRTNIVNELDYSCKDGSLTLLFIMLMTFEYPIDSYSDREFVNFIFNQLNQFERNLGEYIGSIENDSYRKNAKNLLKRINKNIYNNRSFNILDFNYTNPFSEDSTIDNVHGDTSQPIIGVDANSIRNDDYFYKFSKTYRIMTRSTDNKELILPDDPKNIYFYGHSLAPADYSYFQTIFDHYDIYNSSIKLVFCYSIYDSNKENKIKSNYFEEVYKLMNTYGESTGTQKGRNILHKMILEGRLMLKEIDTSDLKNIESANTKE</sequence>
<name>A0AAE6NZ75_9LACO</name>
<proteinExistence type="predicted"/>
<dbReference type="Pfam" id="PF14253">
    <property type="entry name" value="AbiH"/>
    <property type="match status" value="1"/>
</dbReference>
<dbReference type="Proteomes" id="UP000327194">
    <property type="component" value="Chromosome"/>
</dbReference>